<keyword evidence="1" id="KW-0732">Signal</keyword>
<comment type="caution">
    <text evidence="3">The sequence shown here is derived from an EMBL/GenBank/DDBJ whole genome shotgun (WGS) entry which is preliminary data.</text>
</comment>
<evidence type="ECO:0000313" key="3">
    <source>
        <dbReference type="EMBL" id="TMQ52728.1"/>
    </source>
</evidence>
<dbReference type="AlphaFoldDB" id="A0A538SMX7"/>
<dbReference type="Proteomes" id="UP000317716">
    <property type="component" value="Unassembled WGS sequence"/>
</dbReference>
<feature type="signal peptide" evidence="1">
    <location>
        <begin position="1"/>
        <end position="26"/>
    </location>
</feature>
<accession>A0A538SMX7</accession>
<sequence length="214" mass="22547">MRLAPAVTCLALALLLHLPAATSACADTPLRLNEIMAGPARDWDGSGAFSSRDDEWVEVMNTGAAAIDLSSFLITDGDSIPRYALSGALAAGGHLVIYGKTSYDWEHATAHPAFGLSLSNSGDSVMLWHVVGAETLLVDSYKYASHEAAADRAIGRHPDGTGDWVIFDGLNPYTGTAPPQGNNCNPSPAAPNLCGETPTRSLTWGSVKSMYKSR</sequence>
<evidence type="ECO:0000259" key="2">
    <source>
        <dbReference type="PROSITE" id="PS51841"/>
    </source>
</evidence>
<protein>
    <submittedName>
        <fullName evidence="3">Lamin tail domain-containing protein</fullName>
    </submittedName>
</protein>
<name>A0A538SMX7_UNCEI</name>
<feature type="domain" description="LTD" evidence="2">
    <location>
        <begin position="21"/>
        <end position="177"/>
    </location>
</feature>
<dbReference type="PROSITE" id="PS51841">
    <property type="entry name" value="LTD"/>
    <property type="match status" value="1"/>
</dbReference>
<dbReference type="InterPro" id="IPR001322">
    <property type="entry name" value="Lamin_tail_dom"/>
</dbReference>
<gene>
    <name evidence="3" type="ORF">E6K72_08965</name>
</gene>
<evidence type="ECO:0000313" key="4">
    <source>
        <dbReference type="Proteomes" id="UP000317716"/>
    </source>
</evidence>
<dbReference type="EMBL" id="VBOS01000314">
    <property type="protein sequence ID" value="TMQ52728.1"/>
    <property type="molecule type" value="Genomic_DNA"/>
</dbReference>
<reference evidence="3 4" key="1">
    <citation type="journal article" date="2019" name="Nat. Microbiol.">
        <title>Mediterranean grassland soil C-N compound turnover is dependent on rainfall and depth, and is mediated by genomically divergent microorganisms.</title>
        <authorList>
            <person name="Diamond S."/>
            <person name="Andeer P.F."/>
            <person name="Li Z."/>
            <person name="Crits-Christoph A."/>
            <person name="Burstein D."/>
            <person name="Anantharaman K."/>
            <person name="Lane K.R."/>
            <person name="Thomas B.C."/>
            <person name="Pan C."/>
            <person name="Northen T.R."/>
            <person name="Banfield J.F."/>
        </authorList>
    </citation>
    <scope>NUCLEOTIDE SEQUENCE [LARGE SCALE GENOMIC DNA]</scope>
    <source>
        <strain evidence="3">WS_2</strain>
    </source>
</reference>
<feature type="chain" id="PRO_5021899587" evidence="1">
    <location>
        <begin position="27"/>
        <end position="214"/>
    </location>
</feature>
<dbReference type="InterPro" id="IPR036415">
    <property type="entry name" value="Lamin_tail_dom_sf"/>
</dbReference>
<proteinExistence type="predicted"/>
<evidence type="ECO:0000256" key="1">
    <source>
        <dbReference type="SAM" id="SignalP"/>
    </source>
</evidence>
<dbReference type="Pfam" id="PF00932">
    <property type="entry name" value="LTD"/>
    <property type="match status" value="1"/>
</dbReference>
<dbReference type="SUPFAM" id="SSF74853">
    <property type="entry name" value="Lamin A/C globular tail domain"/>
    <property type="match status" value="1"/>
</dbReference>
<organism evidence="3 4">
    <name type="scientific">Eiseniibacteriota bacterium</name>
    <dbReference type="NCBI Taxonomy" id="2212470"/>
    <lineage>
        <taxon>Bacteria</taxon>
        <taxon>Candidatus Eiseniibacteriota</taxon>
    </lineage>
</organism>
<dbReference type="PROSITE" id="PS51257">
    <property type="entry name" value="PROKAR_LIPOPROTEIN"/>
    <property type="match status" value="1"/>
</dbReference>